<evidence type="ECO:0000259" key="1">
    <source>
        <dbReference type="Pfam" id="PF01425"/>
    </source>
</evidence>
<dbReference type="EMBL" id="AUZZ01000220">
    <property type="protein sequence ID" value="EQD68765.1"/>
    <property type="molecule type" value="Genomic_DNA"/>
</dbReference>
<feature type="non-terminal residue" evidence="2">
    <location>
        <position position="1"/>
    </location>
</feature>
<gene>
    <name evidence="2" type="ORF">B2A_00297</name>
</gene>
<feature type="domain" description="Amidase" evidence="1">
    <location>
        <begin position="1"/>
        <end position="204"/>
    </location>
</feature>
<accession>T1CKK2</accession>
<dbReference type="Pfam" id="PF01425">
    <property type="entry name" value="Amidase"/>
    <property type="match status" value="1"/>
</dbReference>
<dbReference type="PANTHER" id="PTHR42678:SF34">
    <property type="entry name" value="OS04G0183300 PROTEIN"/>
    <property type="match status" value="1"/>
</dbReference>
<name>T1CKK2_9ZZZZ</name>
<dbReference type="AlphaFoldDB" id="T1CKK2"/>
<dbReference type="PANTHER" id="PTHR42678">
    <property type="entry name" value="AMIDASE"/>
    <property type="match status" value="1"/>
</dbReference>
<dbReference type="InterPro" id="IPR036928">
    <property type="entry name" value="AS_sf"/>
</dbReference>
<reference evidence="2" key="1">
    <citation type="submission" date="2013-08" db="EMBL/GenBank/DDBJ databases">
        <authorList>
            <person name="Mendez C."/>
            <person name="Richter M."/>
            <person name="Ferrer M."/>
            <person name="Sanchez J."/>
        </authorList>
    </citation>
    <scope>NUCLEOTIDE SEQUENCE</scope>
</reference>
<sequence>AIGTETDGSLTCPASMNGVVDIKPTLGLVSRAGIVPIAASQDDPGPMARSVADAAALLTVIAGSDPRDPWTRHANRHVTDYTRYLKPGQLKGRRIGVVCGLVGADPQVRRILDYSVAALRSHGAQVIAVRLPHLHDYEKAEFTTLLYEFKNDLNAYLSHRHGLKVKTLSQLITFDERHAREEMPWFGQDIFLMADRMGPLTTPAYQKALARAKRLTGPQGIDAALKAHHLVALMAPASCPAWSIDLVD</sequence>
<protein>
    <submittedName>
        <fullName evidence="2">Amidase family protein</fullName>
    </submittedName>
</protein>
<comment type="caution">
    <text evidence="2">The sequence shown here is derived from an EMBL/GenBank/DDBJ whole genome shotgun (WGS) entry which is preliminary data.</text>
</comment>
<dbReference type="Gene3D" id="3.90.1300.10">
    <property type="entry name" value="Amidase signature (AS) domain"/>
    <property type="match status" value="1"/>
</dbReference>
<dbReference type="InterPro" id="IPR023631">
    <property type="entry name" value="Amidase_dom"/>
</dbReference>
<evidence type="ECO:0000313" key="2">
    <source>
        <dbReference type="EMBL" id="EQD68765.1"/>
    </source>
</evidence>
<proteinExistence type="predicted"/>
<reference evidence="2" key="2">
    <citation type="journal article" date="2014" name="ISME J.">
        <title>Microbial stratification in low pH oxic and suboxic macroscopic growths along an acid mine drainage.</title>
        <authorList>
            <person name="Mendez-Garcia C."/>
            <person name="Mesa V."/>
            <person name="Sprenger R.R."/>
            <person name="Richter M."/>
            <person name="Diez M.S."/>
            <person name="Solano J."/>
            <person name="Bargiela R."/>
            <person name="Golyshina O.V."/>
            <person name="Manteca A."/>
            <person name="Ramos J.L."/>
            <person name="Gallego J.R."/>
            <person name="Llorente I."/>
            <person name="Martins Dos Santos V.A."/>
            <person name="Jensen O.N."/>
            <person name="Pelaez A.I."/>
            <person name="Sanchez J."/>
            <person name="Ferrer M."/>
        </authorList>
    </citation>
    <scope>NUCLEOTIDE SEQUENCE</scope>
</reference>
<organism evidence="2">
    <name type="scientific">mine drainage metagenome</name>
    <dbReference type="NCBI Taxonomy" id="410659"/>
    <lineage>
        <taxon>unclassified sequences</taxon>
        <taxon>metagenomes</taxon>
        <taxon>ecological metagenomes</taxon>
    </lineage>
</organism>
<dbReference type="SUPFAM" id="SSF75304">
    <property type="entry name" value="Amidase signature (AS) enzymes"/>
    <property type="match status" value="1"/>
</dbReference>
<feature type="non-terminal residue" evidence="2">
    <location>
        <position position="248"/>
    </location>
</feature>